<dbReference type="Pfam" id="PF13472">
    <property type="entry name" value="Lipase_GDSL_2"/>
    <property type="match status" value="1"/>
</dbReference>
<reference evidence="2" key="1">
    <citation type="submission" date="2022-12" db="EMBL/GenBank/DDBJ databases">
        <authorList>
            <person name="Petersen C."/>
        </authorList>
    </citation>
    <scope>NUCLEOTIDE SEQUENCE</scope>
    <source>
        <strain evidence="2">IBT 29677</strain>
    </source>
</reference>
<evidence type="ECO:0000313" key="3">
    <source>
        <dbReference type="Proteomes" id="UP001147747"/>
    </source>
</evidence>
<reference evidence="2" key="2">
    <citation type="journal article" date="2023" name="IMA Fungus">
        <title>Comparative genomic study of the Penicillium genus elucidates a diverse pangenome and 15 lateral gene transfer events.</title>
        <authorList>
            <person name="Petersen C."/>
            <person name="Sorensen T."/>
            <person name="Nielsen M.R."/>
            <person name="Sondergaard T.E."/>
            <person name="Sorensen J.L."/>
            <person name="Fitzpatrick D.A."/>
            <person name="Frisvad J.C."/>
            <person name="Nielsen K.L."/>
        </authorList>
    </citation>
    <scope>NUCLEOTIDE SEQUENCE</scope>
    <source>
        <strain evidence="2">IBT 29677</strain>
    </source>
</reference>
<dbReference type="Gene3D" id="3.40.50.1110">
    <property type="entry name" value="SGNH hydrolase"/>
    <property type="match status" value="1"/>
</dbReference>
<keyword evidence="3" id="KW-1185">Reference proteome</keyword>
<dbReference type="AlphaFoldDB" id="A0A9W9VPC5"/>
<dbReference type="InterPro" id="IPR013830">
    <property type="entry name" value="SGNH_hydro"/>
</dbReference>
<gene>
    <name evidence="2" type="ORF">N7509_009407</name>
</gene>
<dbReference type="GO" id="GO:0016787">
    <property type="term" value="F:hydrolase activity"/>
    <property type="evidence" value="ECO:0007669"/>
    <property type="project" value="UniProtKB-KW"/>
</dbReference>
<proteinExistence type="predicted"/>
<comment type="caution">
    <text evidence="2">The sequence shown here is derived from an EMBL/GenBank/DDBJ whole genome shotgun (WGS) entry which is preliminary data.</text>
</comment>
<dbReference type="RefSeq" id="XP_056484664.1">
    <property type="nucleotide sequence ID" value="XM_056634044.1"/>
</dbReference>
<dbReference type="CDD" id="cd01838">
    <property type="entry name" value="Isoamyl_acetate_hydrolase_like"/>
    <property type="match status" value="1"/>
</dbReference>
<sequence>MSALDTPPANEGVAKPYDQFILFGDSITQMSYNQEIGFGFGAQLQEVYARKLDVINRGFSGYTTAHAIKIFHQFFPSPQTTNVRLMTIFFGANDACVPGHNQHVPLETYKENLKKIIQHPATRAQNPRIIIITIPPVNEYQLEKFDNDKDTPHPSRTASLAKTYATAAREVGASLNVPVADVWSAFMATTGWKEGQPLAGSRDLPNSEEFSGLFTDEGGDKNSGFKLLQRQCLHLTSAGYRIVFDEVIKTIQANWPDQDPETLPMLFPPWSEAPK</sequence>
<protein>
    <submittedName>
        <fullName evidence="2">Esterase SGNH hydrolase-type subgroup</fullName>
    </submittedName>
</protein>
<dbReference type="EMBL" id="JAPZBU010000009">
    <property type="protein sequence ID" value="KAJ5386866.1"/>
    <property type="molecule type" value="Genomic_DNA"/>
</dbReference>
<dbReference type="PANTHER" id="PTHR14209:SF19">
    <property type="entry name" value="ISOAMYL ACETATE-HYDROLYZING ESTERASE 1 HOMOLOG"/>
    <property type="match status" value="1"/>
</dbReference>
<dbReference type="OrthoDB" id="671439at2759"/>
<dbReference type="GeneID" id="81373024"/>
<name>A0A9W9VPC5_9EURO</name>
<dbReference type="Proteomes" id="UP001147747">
    <property type="component" value="Unassembled WGS sequence"/>
</dbReference>
<organism evidence="2 3">
    <name type="scientific">Penicillium cosmopolitanum</name>
    <dbReference type="NCBI Taxonomy" id="1131564"/>
    <lineage>
        <taxon>Eukaryota</taxon>
        <taxon>Fungi</taxon>
        <taxon>Dikarya</taxon>
        <taxon>Ascomycota</taxon>
        <taxon>Pezizomycotina</taxon>
        <taxon>Eurotiomycetes</taxon>
        <taxon>Eurotiomycetidae</taxon>
        <taxon>Eurotiales</taxon>
        <taxon>Aspergillaceae</taxon>
        <taxon>Penicillium</taxon>
    </lineage>
</organism>
<keyword evidence="2" id="KW-0378">Hydrolase</keyword>
<accession>A0A9W9VPC5</accession>
<dbReference type="InterPro" id="IPR045136">
    <property type="entry name" value="Iah1-like"/>
</dbReference>
<evidence type="ECO:0000259" key="1">
    <source>
        <dbReference type="Pfam" id="PF13472"/>
    </source>
</evidence>
<dbReference type="InterPro" id="IPR036514">
    <property type="entry name" value="SGNH_hydro_sf"/>
</dbReference>
<feature type="domain" description="SGNH hydrolase-type esterase" evidence="1">
    <location>
        <begin position="22"/>
        <end position="242"/>
    </location>
</feature>
<dbReference type="PANTHER" id="PTHR14209">
    <property type="entry name" value="ISOAMYL ACETATE-HYDROLYZING ESTERASE 1"/>
    <property type="match status" value="1"/>
</dbReference>
<evidence type="ECO:0000313" key="2">
    <source>
        <dbReference type="EMBL" id="KAJ5386866.1"/>
    </source>
</evidence>
<dbReference type="SUPFAM" id="SSF52266">
    <property type="entry name" value="SGNH hydrolase"/>
    <property type="match status" value="1"/>
</dbReference>